<dbReference type="GO" id="GO:0005680">
    <property type="term" value="C:anaphase-promoting complex"/>
    <property type="evidence" value="ECO:0007669"/>
    <property type="project" value="InterPro"/>
</dbReference>
<organism evidence="3 4">
    <name type="scientific">Malassezia vespertilionis</name>
    <dbReference type="NCBI Taxonomy" id="2020962"/>
    <lineage>
        <taxon>Eukaryota</taxon>
        <taxon>Fungi</taxon>
        <taxon>Dikarya</taxon>
        <taxon>Basidiomycota</taxon>
        <taxon>Ustilaginomycotina</taxon>
        <taxon>Malasseziomycetes</taxon>
        <taxon>Malasseziales</taxon>
        <taxon>Malasseziaceae</taxon>
        <taxon>Malassezia</taxon>
    </lineage>
</organism>
<name>A0A2N1J9U0_9BASI</name>
<dbReference type="Proteomes" id="UP000232875">
    <property type="component" value="Unassembled WGS sequence"/>
</dbReference>
<feature type="region of interest" description="Disordered" evidence="2">
    <location>
        <begin position="1"/>
        <end position="61"/>
    </location>
</feature>
<dbReference type="Pfam" id="PF10471">
    <property type="entry name" value="ANAPC_CDC26"/>
    <property type="match status" value="1"/>
</dbReference>
<keyword evidence="1" id="KW-0833">Ubl conjugation pathway</keyword>
<proteinExistence type="predicted"/>
<evidence type="ECO:0000256" key="1">
    <source>
        <dbReference type="ARBA" id="ARBA00022786"/>
    </source>
</evidence>
<feature type="compositionally biased region" description="Basic and acidic residues" evidence="2">
    <location>
        <begin position="14"/>
        <end position="35"/>
    </location>
</feature>
<protein>
    <submittedName>
        <fullName evidence="3">Uncharacterized protein</fullName>
    </submittedName>
</protein>
<sequence length="61" mass="6634">MIRRPPTAISLSKQDVEELREAPDVKHEGAEHEGPPNESATRAPMATTRPASDAFASPPER</sequence>
<dbReference type="EMBL" id="KZ454992">
    <property type="protein sequence ID" value="PKI83316.1"/>
    <property type="molecule type" value="Genomic_DNA"/>
</dbReference>
<keyword evidence="4" id="KW-1185">Reference proteome</keyword>
<gene>
    <name evidence="3" type="ORF">MVES_002970</name>
</gene>
<dbReference type="InterPro" id="IPR018860">
    <property type="entry name" value="APC_suCDC26"/>
</dbReference>
<feature type="compositionally biased region" description="Low complexity" evidence="2">
    <location>
        <begin position="40"/>
        <end position="51"/>
    </location>
</feature>
<dbReference type="AlphaFoldDB" id="A0A2N1J9U0"/>
<dbReference type="OrthoDB" id="10524991at2759"/>
<accession>A0A2N1J9U0</accession>
<evidence type="ECO:0000256" key="2">
    <source>
        <dbReference type="SAM" id="MobiDB-lite"/>
    </source>
</evidence>
<evidence type="ECO:0000313" key="4">
    <source>
        <dbReference type="Proteomes" id="UP000232875"/>
    </source>
</evidence>
<dbReference type="GO" id="GO:0031145">
    <property type="term" value="P:anaphase-promoting complex-dependent catabolic process"/>
    <property type="evidence" value="ECO:0007669"/>
    <property type="project" value="InterPro"/>
</dbReference>
<evidence type="ECO:0000313" key="3">
    <source>
        <dbReference type="EMBL" id="PKI83316.1"/>
    </source>
</evidence>
<reference evidence="3 4" key="1">
    <citation type="submission" date="2017-10" db="EMBL/GenBank/DDBJ databases">
        <title>A novel species of cold-tolerant Malassezia isolated from bats.</title>
        <authorList>
            <person name="Lorch J.M."/>
            <person name="Palmer J.M."/>
            <person name="Vanderwolf K.J."/>
            <person name="Schmidt K.Z."/>
            <person name="Verant M.L."/>
            <person name="Weller T.J."/>
            <person name="Blehert D.S."/>
        </authorList>
    </citation>
    <scope>NUCLEOTIDE SEQUENCE [LARGE SCALE GENOMIC DNA]</scope>
    <source>
        <strain evidence="3 4">NWHC:44797-103</strain>
    </source>
</reference>